<name>A0A4Y8Q9G2_9BACL</name>
<evidence type="ECO:0000259" key="4">
    <source>
        <dbReference type="Pfam" id="PF17954"/>
    </source>
</evidence>
<proteinExistence type="inferred from homology"/>
<dbReference type="InterPro" id="IPR003829">
    <property type="entry name" value="Pirin_N_dom"/>
</dbReference>
<dbReference type="InterPro" id="IPR012093">
    <property type="entry name" value="Pirin"/>
</dbReference>
<dbReference type="Pfam" id="PF02678">
    <property type="entry name" value="Pirin"/>
    <property type="match status" value="1"/>
</dbReference>
<evidence type="ECO:0000256" key="2">
    <source>
        <dbReference type="RuleBase" id="RU003457"/>
    </source>
</evidence>
<feature type="domain" description="Quercetin 2,3-dioxygenase C-terminal cupin" evidence="4">
    <location>
        <begin position="156"/>
        <end position="231"/>
    </location>
</feature>
<dbReference type="Pfam" id="PF17954">
    <property type="entry name" value="Pirin_C_2"/>
    <property type="match status" value="1"/>
</dbReference>
<dbReference type="InterPro" id="IPR014710">
    <property type="entry name" value="RmlC-like_jellyroll"/>
</dbReference>
<evidence type="ECO:0000313" key="6">
    <source>
        <dbReference type="Proteomes" id="UP000298246"/>
    </source>
</evidence>
<gene>
    <name evidence="5" type="ORF">B5M42_03695</name>
</gene>
<dbReference type="Proteomes" id="UP000298246">
    <property type="component" value="Unassembled WGS sequence"/>
</dbReference>
<organism evidence="5 6">
    <name type="scientific">Paenibacillus athensensis</name>
    <dbReference type="NCBI Taxonomy" id="1967502"/>
    <lineage>
        <taxon>Bacteria</taxon>
        <taxon>Bacillati</taxon>
        <taxon>Bacillota</taxon>
        <taxon>Bacilli</taxon>
        <taxon>Bacillales</taxon>
        <taxon>Paenibacillaceae</taxon>
        <taxon>Paenibacillus</taxon>
    </lineage>
</organism>
<dbReference type="InterPro" id="IPR011051">
    <property type="entry name" value="RmlC_Cupin_sf"/>
</dbReference>
<keyword evidence="6" id="KW-1185">Reference proteome</keyword>
<evidence type="ECO:0000313" key="5">
    <source>
        <dbReference type="EMBL" id="TFE90937.1"/>
    </source>
</evidence>
<comment type="caution">
    <text evidence="5">The sequence shown here is derived from an EMBL/GenBank/DDBJ whole genome shotgun (WGS) entry which is preliminary data.</text>
</comment>
<evidence type="ECO:0000256" key="1">
    <source>
        <dbReference type="ARBA" id="ARBA00008416"/>
    </source>
</evidence>
<dbReference type="PANTHER" id="PTHR43212">
    <property type="entry name" value="QUERCETIN 2,3-DIOXYGENASE"/>
    <property type="match status" value="1"/>
</dbReference>
<dbReference type="AlphaFoldDB" id="A0A4Y8Q9G2"/>
<evidence type="ECO:0000259" key="3">
    <source>
        <dbReference type="Pfam" id="PF02678"/>
    </source>
</evidence>
<protein>
    <submittedName>
        <fullName evidence="5">Pirin</fullName>
    </submittedName>
</protein>
<dbReference type="InterPro" id="IPR041602">
    <property type="entry name" value="Quercetinase_C"/>
</dbReference>
<dbReference type="PANTHER" id="PTHR43212:SF3">
    <property type="entry name" value="QUERCETIN 2,3-DIOXYGENASE"/>
    <property type="match status" value="1"/>
</dbReference>
<comment type="similarity">
    <text evidence="1 2">Belongs to the pirin family.</text>
</comment>
<dbReference type="EMBL" id="MYFO01000003">
    <property type="protein sequence ID" value="TFE90937.1"/>
    <property type="molecule type" value="Genomic_DNA"/>
</dbReference>
<dbReference type="RefSeq" id="WP_134749847.1">
    <property type="nucleotide sequence ID" value="NZ_MYFO02000007.1"/>
</dbReference>
<dbReference type="OrthoDB" id="321327at2"/>
<dbReference type="SUPFAM" id="SSF51182">
    <property type="entry name" value="RmlC-like cupins"/>
    <property type="match status" value="1"/>
</dbReference>
<reference evidence="5 6" key="1">
    <citation type="submission" date="2017-03" db="EMBL/GenBank/DDBJ databases">
        <title>Isolation of Levoglucosan Utilizing Bacteria.</title>
        <authorList>
            <person name="Arya A.S."/>
        </authorList>
    </citation>
    <scope>NUCLEOTIDE SEQUENCE [LARGE SCALE GENOMIC DNA]</scope>
    <source>
        <strain evidence="5 6">MEC069</strain>
    </source>
</reference>
<sequence>MDIRVYSAEQQGVGAFDGGRFLEQRPIGFPREPGAVPRVGPLFYWAWGYAEEEAEIGLHPHKAFEILTYVLRGTVEHQDSLGTRQTVTAGGAQVMQAGSGIYHGEAFRGPQAEAMQIWFEPDLDRTVQQAPTYRQYDHDQFPLVERDGVVSKTVVGAGAPVRVDTDAQLYDWTLAPGSVHAHELAAGRQLALLAIDGSGTVNGQEPLARKAFAVAQVDGAGPAGRLTLHAAADSGLRVIAIEVPSKVDYPLYRK</sequence>
<feature type="domain" description="Pirin N-terminal" evidence="3">
    <location>
        <begin position="53"/>
        <end position="118"/>
    </location>
</feature>
<dbReference type="Gene3D" id="2.60.120.10">
    <property type="entry name" value="Jelly Rolls"/>
    <property type="match status" value="1"/>
</dbReference>
<accession>A0A4Y8Q9G2</accession>